<sequence length="411" mass="42975">MAAEDPEEWAGEAQPSFIVVMDVEATCVKDDRSFASEVIELPMVVVDVRQPLSTSASRNEDGLPGTVAACFRTYVRPETFPRLTLFCKELTGITQECVDAAPTLGQALPVADAWLRAALLRLNAAAPHSVRARADDRGLPVPDLYDDVTKAPAEPAVAATAAAGAAAGAAAATATAPCEAPPPSSAASDLASRRAAAAALPPFAFVTDGPWDIKSFLHAECARKGLLETAWPSHPPYWDAWVNLRQLHADTLSAGRRLNVRSMLASLRLRFVGEEHCGLHDAVNIARIARAMLARGVRLSVNEGLSPVIAERWSRRRLAAAAARERGSPGALDAASFRASPGAFSGSGEGSGSWADAVAAGDADAEADSSPGPGIQRKLGGVQRLGLGPLYSDDSSSWYACFSLTGASRAA</sequence>
<dbReference type="GO" id="GO:0003676">
    <property type="term" value="F:nucleic acid binding"/>
    <property type="evidence" value="ECO:0007669"/>
    <property type="project" value="InterPro"/>
</dbReference>
<evidence type="ECO:0000256" key="1">
    <source>
        <dbReference type="ARBA" id="ARBA00022722"/>
    </source>
</evidence>
<dbReference type="InterPro" id="IPR013520">
    <property type="entry name" value="Ribonucl_H"/>
</dbReference>
<keyword evidence="2" id="KW-0378">Hydrolase</keyword>
<evidence type="ECO:0000256" key="3">
    <source>
        <dbReference type="ARBA" id="ARBA00022839"/>
    </source>
</evidence>
<dbReference type="OrthoDB" id="448399at2759"/>
<gene>
    <name evidence="6" type="ORF">FNF27_03662</name>
</gene>
<dbReference type="InterPro" id="IPR047201">
    <property type="entry name" value="ERI-1_3'hExo-like"/>
</dbReference>
<evidence type="ECO:0000259" key="5">
    <source>
        <dbReference type="SMART" id="SM00479"/>
    </source>
</evidence>
<dbReference type="Pfam" id="PF00929">
    <property type="entry name" value="RNase_T"/>
    <property type="match status" value="1"/>
</dbReference>
<dbReference type="InterPro" id="IPR012337">
    <property type="entry name" value="RNaseH-like_sf"/>
</dbReference>
<evidence type="ECO:0000313" key="6">
    <source>
        <dbReference type="EMBL" id="KAA0174765.1"/>
    </source>
</evidence>
<dbReference type="Gene3D" id="3.30.420.10">
    <property type="entry name" value="Ribonuclease H-like superfamily/Ribonuclease H"/>
    <property type="match status" value="1"/>
</dbReference>
<keyword evidence="3" id="KW-0269">Exonuclease</keyword>
<name>A0A5A8EAC8_CAFRO</name>
<feature type="domain" description="Exonuclease" evidence="5">
    <location>
        <begin position="17"/>
        <end position="298"/>
    </location>
</feature>
<dbReference type="AlphaFoldDB" id="A0A5A8EAC8"/>
<proteinExistence type="predicted"/>
<comment type="caution">
    <text evidence="6">The sequence shown here is derived from an EMBL/GenBank/DDBJ whole genome shotgun (WGS) entry which is preliminary data.</text>
</comment>
<dbReference type="EMBL" id="VLTO01000019">
    <property type="protein sequence ID" value="KAA0174765.1"/>
    <property type="molecule type" value="Genomic_DNA"/>
</dbReference>
<keyword evidence="1" id="KW-0540">Nuclease</keyword>
<dbReference type="PANTHER" id="PTHR23044">
    <property type="entry name" value="3'-5' EXONUCLEASE ERI1-RELATED"/>
    <property type="match status" value="1"/>
</dbReference>
<reference evidence="6 7" key="1">
    <citation type="submission" date="2019-07" db="EMBL/GenBank/DDBJ databases">
        <title>Genomes of Cafeteria roenbergensis.</title>
        <authorList>
            <person name="Fischer M.G."/>
            <person name="Hackl T."/>
            <person name="Roman M."/>
        </authorList>
    </citation>
    <scope>NUCLEOTIDE SEQUENCE [LARGE SCALE GENOMIC DNA]</scope>
    <source>
        <strain evidence="6 7">E4-10P</strain>
    </source>
</reference>
<dbReference type="InterPro" id="IPR051274">
    <property type="entry name" value="3-5_Exoribonuclease"/>
</dbReference>
<dbReference type="CDD" id="cd06133">
    <property type="entry name" value="ERI-1_3'hExo_like"/>
    <property type="match status" value="1"/>
</dbReference>
<evidence type="ECO:0000313" key="7">
    <source>
        <dbReference type="Proteomes" id="UP000322899"/>
    </source>
</evidence>
<evidence type="ECO:0000256" key="2">
    <source>
        <dbReference type="ARBA" id="ARBA00022801"/>
    </source>
</evidence>
<dbReference type="SMART" id="SM00479">
    <property type="entry name" value="EXOIII"/>
    <property type="match status" value="1"/>
</dbReference>
<dbReference type="SUPFAM" id="SSF53098">
    <property type="entry name" value="Ribonuclease H-like"/>
    <property type="match status" value="2"/>
</dbReference>
<dbReference type="GO" id="GO:0000175">
    <property type="term" value="F:3'-5'-RNA exonuclease activity"/>
    <property type="evidence" value="ECO:0007669"/>
    <property type="project" value="InterPro"/>
</dbReference>
<organism evidence="6 7">
    <name type="scientific">Cafeteria roenbergensis</name>
    <name type="common">Marine flagellate</name>
    <dbReference type="NCBI Taxonomy" id="33653"/>
    <lineage>
        <taxon>Eukaryota</taxon>
        <taxon>Sar</taxon>
        <taxon>Stramenopiles</taxon>
        <taxon>Bigyra</taxon>
        <taxon>Opalozoa</taxon>
        <taxon>Bicosoecida</taxon>
        <taxon>Cafeteriaceae</taxon>
        <taxon>Cafeteria</taxon>
    </lineage>
</organism>
<dbReference type="InterPro" id="IPR036397">
    <property type="entry name" value="RNaseH_sf"/>
</dbReference>
<protein>
    <recommendedName>
        <fullName evidence="5">Exonuclease domain-containing protein</fullName>
    </recommendedName>
</protein>
<dbReference type="Proteomes" id="UP000322899">
    <property type="component" value="Unassembled WGS sequence"/>
</dbReference>
<feature type="region of interest" description="Disordered" evidence="4">
    <location>
        <begin position="355"/>
        <end position="380"/>
    </location>
</feature>
<feature type="compositionally biased region" description="Low complexity" evidence="4">
    <location>
        <begin position="355"/>
        <end position="372"/>
    </location>
</feature>
<evidence type="ECO:0000256" key="4">
    <source>
        <dbReference type="SAM" id="MobiDB-lite"/>
    </source>
</evidence>
<accession>A0A5A8EAC8</accession>
<dbReference type="PANTHER" id="PTHR23044:SF25">
    <property type="entry name" value="EXONUCLEASE DOMAIN-CONTAINING PROTEIN"/>
    <property type="match status" value="1"/>
</dbReference>